<evidence type="ECO:0000256" key="3">
    <source>
        <dbReference type="ARBA" id="ARBA00022679"/>
    </source>
</evidence>
<dbReference type="PROSITE" id="PS51585">
    <property type="entry name" value="SAM_MT_TPMT"/>
    <property type="match status" value="1"/>
</dbReference>
<dbReference type="GO" id="GO:0032259">
    <property type="term" value="P:methylation"/>
    <property type="evidence" value="ECO:0007669"/>
    <property type="project" value="UniProtKB-KW"/>
</dbReference>
<evidence type="ECO:0008006" key="8">
    <source>
        <dbReference type="Google" id="ProtNLM"/>
    </source>
</evidence>
<protein>
    <recommendedName>
        <fullName evidence="8">Thiol methyltransferase 2</fullName>
    </recommendedName>
</protein>
<organism evidence="6 7">
    <name type="scientific">Marchantia polymorpha subsp. ruderalis</name>
    <dbReference type="NCBI Taxonomy" id="1480154"/>
    <lineage>
        <taxon>Eukaryota</taxon>
        <taxon>Viridiplantae</taxon>
        <taxon>Streptophyta</taxon>
        <taxon>Embryophyta</taxon>
        <taxon>Marchantiophyta</taxon>
        <taxon>Marchantiopsida</taxon>
        <taxon>Marchantiidae</taxon>
        <taxon>Marchantiales</taxon>
        <taxon>Marchantiaceae</taxon>
        <taxon>Marchantia</taxon>
    </lineage>
</organism>
<dbReference type="CDD" id="cd02440">
    <property type="entry name" value="AdoMet_MTases"/>
    <property type="match status" value="1"/>
</dbReference>
<name>A0A176WET8_MARPO</name>
<reference evidence="6" key="1">
    <citation type="submission" date="2016-03" db="EMBL/GenBank/DDBJ databases">
        <title>Mechanisms controlling the formation of the plant cell surface in tip-growing cells are functionally conserved among land plants.</title>
        <authorList>
            <person name="Honkanen S."/>
            <person name="Jones V.A."/>
            <person name="Morieri G."/>
            <person name="Champion C."/>
            <person name="Hetherington A.J."/>
            <person name="Kelly S."/>
            <person name="Saint-Marcoux D."/>
            <person name="Proust H."/>
            <person name="Prescott H."/>
            <person name="Dolan L."/>
        </authorList>
    </citation>
    <scope>NUCLEOTIDE SEQUENCE [LARGE SCALE GENOMIC DNA]</scope>
    <source>
        <tissue evidence="6">Whole gametophyte</tissue>
    </source>
</reference>
<evidence type="ECO:0000256" key="1">
    <source>
        <dbReference type="ARBA" id="ARBA00022553"/>
    </source>
</evidence>
<dbReference type="SUPFAM" id="SSF53335">
    <property type="entry name" value="S-adenosyl-L-methionine-dependent methyltransferases"/>
    <property type="match status" value="1"/>
</dbReference>
<dbReference type="Proteomes" id="UP000077202">
    <property type="component" value="Unassembled WGS sequence"/>
</dbReference>
<dbReference type="EMBL" id="LVLJ01001006">
    <property type="protein sequence ID" value="OAE31599.1"/>
    <property type="molecule type" value="Genomic_DNA"/>
</dbReference>
<comment type="caution">
    <text evidence="6">The sequence shown here is derived from an EMBL/GenBank/DDBJ whole genome shotgun (WGS) entry which is preliminary data.</text>
</comment>
<evidence type="ECO:0000256" key="4">
    <source>
        <dbReference type="ARBA" id="ARBA00022691"/>
    </source>
</evidence>
<dbReference type="PANTHER" id="PTHR32183">
    <property type="match status" value="1"/>
</dbReference>
<feature type="region of interest" description="Disordered" evidence="5">
    <location>
        <begin position="1"/>
        <end position="21"/>
    </location>
</feature>
<dbReference type="PANTHER" id="PTHR32183:SF11">
    <property type="entry name" value="THIOL METHYLTRANSFERASE 2-RELATED"/>
    <property type="match status" value="1"/>
</dbReference>
<accession>A0A176WET8</accession>
<evidence type="ECO:0000313" key="6">
    <source>
        <dbReference type="EMBL" id="OAE31599.1"/>
    </source>
</evidence>
<keyword evidence="3" id="KW-0808">Transferase</keyword>
<proteinExistence type="predicted"/>
<dbReference type="AlphaFoldDB" id="A0A176WET8"/>
<keyword evidence="7" id="KW-1185">Reference proteome</keyword>
<evidence type="ECO:0000256" key="5">
    <source>
        <dbReference type="SAM" id="MobiDB-lite"/>
    </source>
</evidence>
<keyword evidence="1" id="KW-0597">Phosphoprotein</keyword>
<dbReference type="InterPro" id="IPR029063">
    <property type="entry name" value="SAM-dependent_MTases_sf"/>
</dbReference>
<evidence type="ECO:0000313" key="7">
    <source>
        <dbReference type="Proteomes" id="UP000077202"/>
    </source>
</evidence>
<dbReference type="InterPro" id="IPR008854">
    <property type="entry name" value="TPMT"/>
</dbReference>
<keyword evidence="4" id="KW-0949">S-adenosyl-L-methionine</keyword>
<sequence>MRIRARAGRFRNQEEAKPGELVSTFDRPISASHSLRAYIPAAGHRLFSSSDTMAAEAPRLNCMGKPVDAPEATNSVVRPVSNAEKQARVRELMSASSGNSWDECWKEGMTPWDVGGVTPVIQHLVEQGELPQGRALVPGCGSGYDVLALASEFRQVVGLDISETASSQAKKNAEQHPRGKWVQFIVDDFFTYTPESPFNLIFDYTFFCALEPELRPKWASKMAELLSSDGELLTLMFPIDDFAGGPPFALSVEAYEKVLIPQGLMLVSCEENEFSVPARKGKEKIARWKKSSSKM</sequence>
<keyword evidence="2" id="KW-0489">Methyltransferase</keyword>
<evidence type="ECO:0000256" key="2">
    <source>
        <dbReference type="ARBA" id="ARBA00022603"/>
    </source>
</evidence>
<dbReference type="Gene3D" id="3.40.50.150">
    <property type="entry name" value="Vaccinia Virus protein VP39"/>
    <property type="match status" value="1"/>
</dbReference>
<gene>
    <name evidence="6" type="ORF">AXG93_2294s1140</name>
</gene>
<dbReference type="Pfam" id="PF05724">
    <property type="entry name" value="TPMT"/>
    <property type="match status" value="1"/>
</dbReference>
<dbReference type="GO" id="GO:0008757">
    <property type="term" value="F:S-adenosylmethionine-dependent methyltransferase activity"/>
    <property type="evidence" value="ECO:0007669"/>
    <property type="project" value="InterPro"/>
</dbReference>